<evidence type="ECO:0000313" key="3">
    <source>
        <dbReference type="Proteomes" id="UP000234681"/>
    </source>
</evidence>
<proteinExistence type="predicted"/>
<keyword evidence="1" id="KW-0812">Transmembrane</keyword>
<reference evidence="2 3" key="1">
    <citation type="submission" date="2005-07" db="EMBL/GenBank/DDBJ databases">
        <authorList>
            <person name="Mural R.J."/>
            <person name="Li P.W."/>
            <person name="Adams M.D."/>
            <person name="Amanatides P.G."/>
            <person name="Baden-Tillson H."/>
            <person name="Barnstead M."/>
            <person name="Chin S.H."/>
            <person name="Dew I."/>
            <person name="Evans C.A."/>
            <person name="Ferriera S."/>
            <person name="Flanigan M."/>
            <person name="Fosler C."/>
            <person name="Glodek A."/>
            <person name="Gu Z."/>
            <person name="Holt R.A."/>
            <person name="Jennings D."/>
            <person name="Kraft C.L."/>
            <person name="Lu F."/>
            <person name="Nguyen T."/>
            <person name="Nusskern D.R."/>
            <person name="Pfannkoch C.M."/>
            <person name="Sitter C."/>
            <person name="Sutton G.G."/>
            <person name="Venter J.C."/>
            <person name="Wang Z."/>
            <person name="Woodage T."/>
            <person name="Zheng X.H."/>
            <person name="Zhong F."/>
        </authorList>
    </citation>
    <scope>NUCLEOTIDE SEQUENCE [LARGE SCALE GENOMIC DNA]</scope>
    <source>
        <strain>BN</strain>
        <strain evidence="3">Sprague-Dawley</strain>
    </source>
</reference>
<protein>
    <submittedName>
        <fullName evidence="2">RCG36927</fullName>
    </submittedName>
</protein>
<gene>
    <name evidence="2" type="ORF">rCG_36927</name>
</gene>
<accession>A6HTN4</accession>
<evidence type="ECO:0000256" key="1">
    <source>
        <dbReference type="SAM" id="Phobius"/>
    </source>
</evidence>
<sequence length="141" mass="16698">MILHWESLILTSIFALFFMSLYLWVFTSAASPLLSQRKRWRTLKGKLLFVNTSVEKYKEKMRMLGEDYNIKAEIDLKIQVSRGNYKFKDGTQIRSGRENVFAGRKEVSLYNANFKLILDTNLPNLTTTLAKQEHFYFEWEQ</sequence>
<feature type="transmembrane region" description="Helical" evidence="1">
    <location>
        <begin position="12"/>
        <end position="34"/>
    </location>
</feature>
<keyword evidence="1" id="KW-0472">Membrane</keyword>
<name>A6HTN4_RAT</name>
<dbReference type="AlphaFoldDB" id="A6HTN4"/>
<dbReference type="Proteomes" id="UP000234681">
    <property type="component" value="Chromosome 15"/>
</dbReference>
<dbReference type="EMBL" id="CH473951">
    <property type="protein sequence ID" value="EDM02247.1"/>
    <property type="molecule type" value="Genomic_DNA"/>
</dbReference>
<evidence type="ECO:0000313" key="2">
    <source>
        <dbReference type="EMBL" id="EDM02247.1"/>
    </source>
</evidence>
<keyword evidence="1" id="KW-1133">Transmembrane helix</keyword>
<organism evidence="2 3">
    <name type="scientific">Rattus norvegicus</name>
    <name type="common">Rat</name>
    <dbReference type="NCBI Taxonomy" id="10116"/>
    <lineage>
        <taxon>Eukaryota</taxon>
        <taxon>Metazoa</taxon>
        <taxon>Chordata</taxon>
        <taxon>Craniata</taxon>
        <taxon>Vertebrata</taxon>
        <taxon>Euteleostomi</taxon>
        <taxon>Mammalia</taxon>
        <taxon>Eutheria</taxon>
        <taxon>Euarchontoglires</taxon>
        <taxon>Glires</taxon>
        <taxon>Rodentia</taxon>
        <taxon>Myomorpha</taxon>
        <taxon>Muroidea</taxon>
        <taxon>Muridae</taxon>
        <taxon>Murinae</taxon>
        <taxon>Rattus</taxon>
    </lineage>
</organism>